<dbReference type="InterPro" id="IPR001910">
    <property type="entry name" value="Inosine/uridine_hydrolase_dom"/>
</dbReference>
<dbReference type="STRING" id="361279.SAMN05421663_10657"/>
<dbReference type="RefSeq" id="WP_093727440.1">
    <property type="nucleotide sequence ID" value="NZ_FMZB01000006.1"/>
</dbReference>
<gene>
    <name evidence="4" type="ORF">SAMN05421663_10657</name>
</gene>
<dbReference type="PANTHER" id="PTHR12304">
    <property type="entry name" value="INOSINE-URIDINE PREFERRING NUCLEOSIDE HYDROLASE"/>
    <property type="match status" value="1"/>
</dbReference>
<evidence type="ECO:0000313" key="4">
    <source>
        <dbReference type="EMBL" id="SDD03606.1"/>
    </source>
</evidence>
<dbReference type="InterPro" id="IPR023186">
    <property type="entry name" value="IUNH"/>
</dbReference>
<dbReference type="OrthoDB" id="9797882at2"/>
<accession>A0A1G6RI62</accession>
<keyword evidence="5" id="KW-1185">Reference proteome</keyword>
<dbReference type="SUPFAM" id="SSF53590">
    <property type="entry name" value="Nucleoside hydrolase"/>
    <property type="match status" value="1"/>
</dbReference>
<reference evidence="5" key="1">
    <citation type="submission" date="2016-10" db="EMBL/GenBank/DDBJ databases">
        <authorList>
            <person name="Varghese N."/>
            <person name="Submissions S."/>
        </authorList>
    </citation>
    <scope>NUCLEOTIDE SEQUENCE [LARGE SCALE GENOMIC DNA]</scope>
    <source>
        <strain evidence="5">DSM 21620</strain>
    </source>
</reference>
<dbReference type="PANTHER" id="PTHR12304:SF4">
    <property type="entry name" value="URIDINE NUCLEOSIDASE"/>
    <property type="match status" value="1"/>
</dbReference>
<dbReference type="Pfam" id="PF01156">
    <property type="entry name" value="IU_nuc_hydro"/>
    <property type="match status" value="1"/>
</dbReference>
<dbReference type="GO" id="GO:0006152">
    <property type="term" value="P:purine nucleoside catabolic process"/>
    <property type="evidence" value="ECO:0007669"/>
    <property type="project" value="TreeGrafter"/>
</dbReference>
<protein>
    <submittedName>
        <fullName evidence="4">Purine nucleosidase</fullName>
    </submittedName>
</protein>
<keyword evidence="2" id="KW-0326">Glycosidase</keyword>
<dbReference type="GO" id="GO:0005829">
    <property type="term" value="C:cytosol"/>
    <property type="evidence" value="ECO:0007669"/>
    <property type="project" value="TreeGrafter"/>
</dbReference>
<evidence type="ECO:0000256" key="2">
    <source>
        <dbReference type="ARBA" id="ARBA00023295"/>
    </source>
</evidence>
<keyword evidence="1" id="KW-0378">Hydrolase</keyword>
<dbReference type="EMBL" id="FMZB01000006">
    <property type="protein sequence ID" value="SDD03606.1"/>
    <property type="molecule type" value="Genomic_DNA"/>
</dbReference>
<feature type="domain" description="Inosine/uridine-preferring nucleoside hydrolase" evidence="3">
    <location>
        <begin position="5"/>
        <end position="301"/>
    </location>
</feature>
<proteinExistence type="predicted"/>
<dbReference type="AlphaFoldDB" id="A0A1G6RI62"/>
<evidence type="ECO:0000259" key="3">
    <source>
        <dbReference type="Pfam" id="PF01156"/>
    </source>
</evidence>
<dbReference type="InterPro" id="IPR036452">
    <property type="entry name" value="Ribo_hydro-like"/>
</dbReference>
<sequence>MREKLILDVDTGIDDAIGILMAVQSEKLELIGITTACGNVSLEAATRNTCKVLDLIDAPVIPVVQGSDKPLKRQPHYEHKVHGTDGIGGALQDVVSNRKLADGDAAAFMVEQVMKSPGDITIVCTGPLTNLALAIQREPAIVNNVKEVIYMGGAINGVGNVTPVAEFNMFADPEAAAIVLEAGIPKLTQVGLDVTKKALLTEKYIGAIQHPVLHDFVKTSTATYREAFYEQNGIWACAMHDPLAVGVLIDPTLVEKASCSVAVETNSTYCDGQTVWDRQGKWGKQENVQVCMEVAADRFLELMVDVLNRA</sequence>
<dbReference type="GO" id="GO:0008477">
    <property type="term" value="F:purine nucleosidase activity"/>
    <property type="evidence" value="ECO:0007669"/>
    <property type="project" value="TreeGrafter"/>
</dbReference>
<dbReference type="Gene3D" id="3.90.245.10">
    <property type="entry name" value="Ribonucleoside hydrolase-like"/>
    <property type="match status" value="1"/>
</dbReference>
<dbReference type="Proteomes" id="UP000198666">
    <property type="component" value="Unassembled WGS sequence"/>
</dbReference>
<name>A0A1G6RI62_9BACI</name>
<evidence type="ECO:0000256" key="1">
    <source>
        <dbReference type="ARBA" id="ARBA00022801"/>
    </source>
</evidence>
<evidence type="ECO:0000313" key="5">
    <source>
        <dbReference type="Proteomes" id="UP000198666"/>
    </source>
</evidence>
<organism evidence="4 5">
    <name type="scientific">Terribacillus halophilus</name>
    <dbReference type="NCBI Taxonomy" id="361279"/>
    <lineage>
        <taxon>Bacteria</taxon>
        <taxon>Bacillati</taxon>
        <taxon>Bacillota</taxon>
        <taxon>Bacilli</taxon>
        <taxon>Bacillales</taxon>
        <taxon>Bacillaceae</taxon>
        <taxon>Terribacillus</taxon>
    </lineage>
</organism>